<feature type="transmembrane region" description="Helical" evidence="2">
    <location>
        <begin position="121"/>
        <end position="142"/>
    </location>
</feature>
<dbReference type="KEGG" id="nth:Nther_2824"/>
<sequence>MFFQSGYFKILISACIWGTVGIFARWSAMPATDLAFYKTLFACLFLLSILPREDLLITNKFKAYMVIFLTGILYALNAILFLSSIYLTTLSNSLFAYYTKPVIVAFLAPFFFRETPEFRNILAIVISLVGLALILTPSVVSISTQDLAGIALGLCAAISASLVVILVKLVQLPAPIVVYYKMVVAILIMLPLVNFQANFHHGQIFIAAIIGVIHTVLPYILYYSGMQVVKASYGITLTYFDPVVASFLGVLIFGEELTYLSLIGGILIISSGAIIMRH</sequence>
<evidence type="ECO:0000256" key="1">
    <source>
        <dbReference type="ARBA" id="ARBA00007362"/>
    </source>
</evidence>
<dbReference type="eggNOG" id="COG0697">
    <property type="taxonomic scope" value="Bacteria"/>
</dbReference>
<feature type="domain" description="EamA" evidence="3">
    <location>
        <begin position="148"/>
        <end position="275"/>
    </location>
</feature>
<dbReference type="PANTHER" id="PTHR22911">
    <property type="entry name" value="ACYL-MALONYL CONDENSING ENZYME-RELATED"/>
    <property type="match status" value="1"/>
</dbReference>
<evidence type="ECO:0000259" key="3">
    <source>
        <dbReference type="Pfam" id="PF00892"/>
    </source>
</evidence>
<gene>
    <name evidence="4" type="ordered locus">Nther_2824</name>
</gene>
<accession>B2A3E3</accession>
<dbReference type="SUPFAM" id="SSF103481">
    <property type="entry name" value="Multidrug resistance efflux transporter EmrE"/>
    <property type="match status" value="2"/>
</dbReference>
<dbReference type="HOGENOM" id="CLU_033863_15_1_9"/>
<evidence type="ECO:0000313" key="5">
    <source>
        <dbReference type="Proteomes" id="UP000001683"/>
    </source>
</evidence>
<feature type="transmembrane region" description="Helical" evidence="2">
    <location>
        <begin position="148"/>
        <end position="170"/>
    </location>
</feature>
<feature type="transmembrane region" description="Helical" evidence="2">
    <location>
        <begin position="63"/>
        <end position="88"/>
    </location>
</feature>
<feature type="transmembrane region" description="Helical" evidence="2">
    <location>
        <begin position="233"/>
        <end position="253"/>
    </location>
</feature>
<keyword evidence="2" id="KW-0472">Membrane</keyword>
<dbReference type="AlphaFoldDB" id="B2A3E3"/>
<dbReference type="RefSeq" id="WP_012449205.1">
    <property type="nucleotide sequence ID" value="NC_010718.1"/>
</dbReference>
<organism evidence="4 5">
    <name type="scientific">Natranaerobius thermophilus (strain ATCC BAA-1301 / DSM 18059 / JW/NM-WN-LF)</name>
    <dbReference type="NCBI Taxonomy" id="457570"/>
    <lineage>
        <taxon>Bacteria</taxon>
        <taxon>Bacillati</taxon>
        <taxon>Bacillota</taxon>
        <taxon>Clostridia</taxon>
        <taxon>Natranaerobiales</taxon>
        <taxon>Natranaerobiaceae</taxon>
        <taxon>Natranaerobius</taxon>
    </lineage>
</organism>
<dbReference type="FunCoup" id="B2A3E3">
    <property type="interactions" value="26"/>
</dbReference>
<dbReference type="InParanoid" id="B2A3E3"/>
<protein>
    <recommendedName>
        <fullName evidence="3">EamA domain-containing protein</fullName>
    </recommendedName>
</protein>
<keyword evidence="5" id="KW-1185">Reference proteome</keyword>
<keyword evidence="2" id="KW-0812">Transmembrane</keyword>
<dbReference type="EMBL" id="CP001034">
    <property type="protein sequence ID" value="ACB86372.1"/>
    <property type="molecule type" value="Genomic_DNA"/>
</dbReference>
<feature type="transmembrane region" description="Helical" evidence="2">
    <location>
        <begin position="7"/>
        <end position="28"/>
    </location>
</feature>
<proteinExistence type="inferred from homology"/>
<reference evidence="4 5" key="1">
    <citation type="submission" date="2008-04" db="EMBL/GenBank/DDBJ databases">
        <title>Complete sequence of chromosome of Natranaerobius thermophilus JW/NM-WN-LF.</title>
        <authorList>
            <consortium name="US DOE Joint Genome Institute"/>
            <person name="Copeland A."/>
            <person name="Lucas S."/>
            <person name="Lapidus A."/>
            <person name="Glavina del Rio T."/>
            <person name="Dalin E."/>
            <person name="Tice H."/>
            <person name="Bruce D."/>
            <person name="Goodwin L."/>
            <person name="Pitluck S."/>
            <person name="Chertkov O."/>
            <person name="Brettin T."/>
            <person name="Detter J.C."/>
            <person name="Han C."/>
            <person name="Kuske C.R."/>
            <person name="Schmutz J."/>
            <person name="Larimer F."/>
            <person name="Land M."/>
            <person name="Hauser L."/>
            <person name="Kyrpides N."/>
            <person name="Lykidis A."/>
            <person name="Mesbah N.M."/>
            <person name="Wiegel J."/>
        </authorList>
    </citation>
    <scope>NUCLEOTIDE SEQUENCE [LARGE SCALE GENOMIC DNA]</scope>
    <source>
        <strain evidence="5">ATCC BAA-1301 / DSM 18059 / JW/NM-WN-LF</strain>
    </source>
</reference>
<dbReference type="InterPro" id="IPR000620">
    <property type="entry name" value="EamA_dom"/>
</dbReference>
<feature type="transmembrane region" description="Helical" evidence="2">
    <location>
        <begin position="203"/>
        <end position="221"/>
    </location>
</feature>
<evidence type="ECO:0000313" key="4">
    <source>
        <dbReference type="EMBL" id="ACB86372.1"/>
    </source>
</evidence>
<feature type="transmembrane region" description="Helical" evidence="2">
    <location>
        <begin position="34"/>
        <end position="51"/>
    </location>
</feature>
<dbReference type="InterPro" id="IPR037185">
    <property type="entry name" value="EmrE-like"/>
</dbReference>
<feature type="transmembrane region" description="Helical" evidence="2">
    <location>
        <begin position="259"/>
        <end position="276"/>
    </location>
</feature>
<name>B2A3E3_NATTJ</name>
<dbReference type="OrthoDB" id="9814238at2"/>
<feature type="transmembrane region" description="Helical" evidence="2">
    <location>
        <begin position="177"/>
        <end position="197"/>
    </location>
</feature>
<dbReference type="Proteomes" id="UP000001683">
    <property type="component" value="Chromosome"/>
</dbReference>
<keyword evidence="2" id="KW-1133">Transmembrane helix</keyword>
<feature type="transmembrane region" description="Helical" evidence="2">
    <location>
        <begin position="94"/>
        <end position="112"/>
    </location>
</feature>
<evidence type="ECO:0000256" key="2">
    <source>
        <dbReference type="SAM" id="Phobius"/>
    </source>
</evidence>
<dbReference type="STRING" id="457570.Nther_2824"/>
<feature type="domain" description="EamA" evidence="3">
    <location>
        <begin position="5"/>
        <end position="136"/>
    </location>
</feature>
<reference evidence="4 5" key="2">
    <citation type="journal article" date="2011" name="J. Bacteriol.">
        <title>Complete genome sequence of the anaerobic, halophilic alkalithermophile Natranaerobius thermophilus JW/NM-WN-LF.</title>
        <authorList>
            <person name="Zhao B."/>
            <person name="Mesbah N.M."/>
            <person name="Dalin E."/>
            <person name="Goodwin L."/>
            <person name="Nolan M."/>
            <person name="Pitluck S."/>
            <person name="Chertkov O."/>
            <person name="Brettin T.S."/>
            <person name="Han J."/>
            <person name="Larimer F.W."/>
            <person name="Land M.L."/>
            <person name="Hauser L."/>
            <person name="Kyrpides N."/>
            <person name="Wiegel J."/>
        </authorList>
    </citation>
    <scope>NUCLEOTIDE SEQUENCE [LARGE SCALE GENOMIC DNA]</scope>
    <source>
        <strain evidence="5">ATCC BAA-1301 / DSM 18059 / JW/NM-WN-LF</strain>
    </source>
</reference>
<dbReference type="PANTHER" id="PTHR22911:SF102">
    <property type="entry name" value="MEMBRANE PROTEIN"/>
    <property type="match status" value="1"/>
</dbReference>
<comment type="similarity">
    <text evidence="1">Belongs to the EamA transporter family.</text>
</comment>
<dbReference type="Pfam" id="PF00892">
    <property type="entry name" value="EamA"/>
    <property type="match status" value="2"/>
</dbReference>
<dbReference type="GO" id="GO:0016020">
    <property type="term" value="C:membrane"/>
    <property type="evidence" value="ECO:0007669"/>
    <property type="project" value="InterPro"/>
</dbReference>